<reference evidence="4" key="3">
    <citation type="journal article" date="2014" name="Nature">
        <title>Elephant shark genome provides unique insights into gnathostome evolution.</title>
        <authorList>
            <consortium name="International Elephant Shark Genome Sequencing Consortium"/>
            <person name="Venkatesh B."/>
            <person name="Lee A.P."/>
            <person name="Ravi V."/>
            <person name="Maurya A.K."/>
            <person name="Lian M.M."/>
            <person name="Swann J.B."/>
            <person name="Ohta Y."/>
            <person name="Flajnik M.F."/>
            <person name="Sutoh Y."/>
            <person name="Kasahara M."/>
            <person name="Hoon S."/>
            <person name="Gangu V."/>
            <person name="Roy S.W."/>
            <person name="Irimia M."/>
            <person name="Korzh V."/>
            <person name="Kondrychyn I."/>
            <person name="Lim Z.W."/>
            <person name="Tay B.H."/>
            <person name="Tohari S."/>
            <person name="Kong K.W."/>
            <person name="Ho S."/>
            <person name="Lorente-Galdos B."/>
            <person name="Quilez J."/>
            <person name="Marques-Bonet T."/>
            <person name="Raney B.J."/>
            <person name="Ingham P.W."/>
            <person name="Tay A."/>
            <person name="Hillier L.W."/>
            <person name="Minx P."/>
            <person name="Boehm T."/>
            <person name="Wilson R.K."/>
            <person name="Brenner S."/>
            <person name="Warren W.C."/>
        </authorList>
    </citation>
    <scope>NUCLEOTIDE SEQUENCE [LARGE SCALE GENOMIC DNA]</scope>
</reference>
<dbReference type="Ensembl" id="ENSCMIT00000015720.1">
    <property type="protein sequence ID" value="ENSCMIP00000015401.1"/>
    <property type="gene ID" value="ENSCMIG00000007521.1"/>
</dbReference>
<dbReference type="GeneTree" id="ENSGT00940000154589"/>
<reference evidence="3" key="5">
    <citation type="submission" date="2025-09" db="UniProtKB">
        <authorList>
            <consortium name="Ensembl"/>
        </authorList>
    </citation>
    <scope>IDENTIFICATION</scope>
</reference>
<dbReference type="GO" id="GO:0043123">
    <property type="term" value="P:positive regulation of canonical NF-kappaB signal transduction"/>
    <property type="evidence" value="ECO:0007669"/>
    <property type="project" value="InterPro"/>
</dbReference>
<dbReference type="FunCoup" id="A0A4W3HHC8">
    <property type="interactions" value="95"/>
</dbReference>
<evidence type="ECO:0000313" key="4">
    <source>
        <dbReference type="Proteomes" id="UP000314986"/>
    </source>
</evidence>
<reference evidence="3" key="4">
    <citation type="submission" date="2025-08" db="UniProtKB">
        <authorList>
            <consortium name="Ensembl"/>
        </authorList>
    </citation>
    <scope>IDENTIFICATION</scope>
</reference>
<dbReference type="OMA" id="TITCLQM"/>
<name>A0A4W3HHC8_CALMI</name>
<dbReference type="CDD" id="cd22714">
    <property type="entry name" value="FHA_TIFA"/>
    <property type="match status" value="1"/>
</dbReference>
<organism evidence="3 4">
    <name type="scientific">Callorhinchus milii</name>
    <name type="common">Ghost shark</name>
    <dbReference type="NCBI Taxonomy" id="7868"/>
    <lineage>
        <taxon>Eukaryota</taxon>
        <taxon>Metazoa</taxon>
        <taxon>Chordata</taxon>
        <taxon>Craniata</taxon>
        <taxon>Vertebrata</taxon>
        <taxon>Chondrichthyes</taxon>
        <taxon>Holocephali</taxon>
        <taxon>Chimaeriformes</taxon>
        <taxon>Callorhinchidae</taxon>
        <taxon>Callorhinchus</taxon>
    </lineage>
</organism>
<dbReference type="Proteomes" id="UP000314986">
    <property type="component" value="Unassembled WGS sequence"/>
</dbReference>
<proteinExistence type="predicted"/>
<evidence type="ECO:0000256" key="2">
    <source>
        <dbReference type="ARBA" id="ARBA00022490"/>
    </source>
</evidence>
<dbReference type="GO" id="GO:0005737">
    <property type="term" value="C:cytoplasm"/>
    <property type="evidence" value="ECO:0007669"/>
    <property type="project" value="UniProtKB-SubCell"/>
</dbReference>
<reference evidence="4" key="1">
    <citation type="journal article" date="2006" name="Science">
        <title>Ancient noncoding elements conserved in the human genome.</title>
        <authorList>
            <person name="Venkatesh B."/>
            <person name="Kirkness E.F."/>
            <person name="Loh Y.H."/>
            <person name="Halpern A.L."/>
            <person name="Lee A.P."/>
            <person name="Johnson J."/>
            <person name="Dandona N."/>
            <person name="Viswanathan L.D."/>
            <person name="Tay A."/>
            <person name="Venter J.C."/>
            <person name="Strausberg R.L."/>
            <person name="Brenner S."/>
        </authorList>
    </citation>
    <scope>NUCLEOTIDE SEQUENCE [LARGE SCALE GENOMIC DNA]</scope>
</reference>
<evidence type="ECO:0000256" key="1">
    <source>
        <dbReference type="ARBA" id="ARBA00004496"/>
    </source>
</evidence>
<protein>
    <submittedName>
        <fullName evidence="3">TRAF interacting protein with forkhead associated domain</fullName>
    </submittedName>
</protein>
<dbReference type="STRING" id="7868.ENSCMIP00000015401"/>
<comment type="subcellular location">
    <subcellularLocation>
        <location evidence="1">Cytoplasm</location>
    </subcellularLocation>
</comment>
<keyword evidence="2" id="KW-0963">Cytoplasm</keyword>
<reference evidence="4" key="2">
    <citation type="journal article" date="2007" name="PLoS Biol.">
        <title>Survey sequencing and comparative analysis of the elephant shark (Callorhinchus milii) genome.</title>
        <authorList>
            <person name="Venkatesh B."/>
            <person name="Kirkness E.F."/>
            <person name="Loh Y.H."/>
            <person name="Halpern A.L."/>
            <person name="Lee A.P."/>
            <person name="Johnson J."/>
            <person name="Dandona N."/>
            <person name="Viswanathan L.D."/>
            <person name="Tay A."/>
            <person name="Venter J.C."/>
            <person name="Strausberg R.L."/>
            <person name="Brenner S."/>
        </authorList>
    </citation>
    <scope>NUCLEOTIDE SEQUENCE [LARGE SCALE GENOMIC DNA]</scope>
</reference>
<evidence type="ECO:0000313" key="3">
    <source>
        <dbReference type="Ensembl" id="ENSCMIP00000015401.1"/>
    </source>
</evidence>
<accession>A0A4W3HHC8</accession>
<dbReference type="PANTHER" id="PTHR31266:SF2">
    <property type="entry name" value="TRAF-INTERACTING PROTEIN WITH FHA DOMAIN-CONTAINING PROTEIN A"/>
    <property type="match status" value="1"/>
</dbReference>
<dbReference type="AlphaFoldDB" id="A0A4W3HHC8"/>
<keyword evidence="4" id="KW-1185">Reference proteome</keyword>
<sequence>TQNNNKLTEETITCLNIHIYHPQPTVFQSLTLDKKLKFRTDEVLKFGRDSNICNFPLIDKRASRIQFSIQAVRFLESTELCFEIKNLSLKTKISVDFAILNHLNKVELLRRGLLRFGEYQLCLEKEDGESREQFEILFKLSLVPLYPERVVESLNISVPESGILNNGGITSSLSSLAIPVEMDENDLNKPT</sequence>
<dbReference type="PANTHER" id="PTHR31266">
    <property type="entry name" value="TRAF-INTERACTING PROTEIN WITH FHA DOMAIN-CONTAINING PROTEIN A FAMILY MEMBER"/>
    <property type="match status" value="1"/>
</dbReference>
<dbReference type="InParanoid" id="A0A4W3HHC8"/>
<dbReference type="InterPro" id="IPR033621">
    <property type="entry name" value="TIFA"/>
</dbReference>